<dbReference type="Proteomes" id="UP000199352">
    <property type="component" value="Unassembled WGS sequence"/>
</dbReference>
<dbReference type="RefSeq" id="WP_089950751.1">
    <property type="nucleotide sequence ID" value="NZ_FOFR01000004.1"/>
</dbReference>
<dbReference type="PANTHER" id="PTHR40047:SF1">
    <property type="entry name" value="UPF0703 PROTEIN YCGQ"/>
    <property type="match status" value="1"/>
</dbReference>
<dbReference type="PANTHER" id="PTHR40047">
    <property type="entry name" value="UPF0703 PROTEIN YCGQ"/>
    <property type="match status" value="1"/>
</dbReference>
<evidence type="ECO:0000256" key="1">
    <source>
        <dbReference type="SAM" id="Phobius"/>
    </source>
</evidence>
<evidence type="ECO:0000259" key="2">
    <source>
        <dbReference type="Pfam" id="PF09323"/>
    </source>
</evidence>
<dbReference type="InterPro" id="IPR048493">
    <property type="entry name" value="DUF1980_N"/>
</dbReference>
<dbReference type="InterPro" id="IPR052955">
    <property type="entry name" value="UPF0703_membrane_permease"/>
</dbReference>
<reference evidence="5" key="1">
    <citation type="submission" date="2016-10" db="EMBL/GenBank/DDBJ databases">
        <authorList>
            <person name="Varghese N."/>
            <person name="Submissions S."/>
        </authorList>
    </citation>
    <scope>NUCLEOTIDE SEQUENCE [LARGE SCALE GENOMIC DNA]</scope>
    <source>
        <strain evidence="5">CGMCC 4.3525</strain>
    </source>
</reference>
<dbReference type="Pfam" id="PF21537">
    <property type="entry name" value="DUF1980_C"/>
    <property type="match status" value="1"/>
</dbReference>
<dbReference type="InterPro" id="IPR015402">
    <property type="entry name" value="DUF1980"/>
</dbReference>
<organism evidence="4 5">
    <name type="scientific">Lentzea xinjiangensis</name>
    <dbReference type="NCBI Taxonomy" id="402600"/>
    <lineage>
        <taxon>Bacteria</taxon>
        <taxon>Bacillati</taxon>
        <taxon>Actinomycetota</taxon>
        <taxon>Actinomycetes</taxon>
        <taxon>Pseudonocardiales</taxon>
        <taxon>Pseudonocardiaceae</taxon>
        <taxon>Lentzea</taxon>
    </lineage>
</organism>
<name>A0A1H9HIG1_9PSEU</name>
<sequence>MRRETQNILLILLGGALLKISFSGLYLRYVQKGLLPLLIAAGAIMIGLALFAIVRDIRRGQAVDDGHGHGHAHSSRSTWLMLLPVMAVFLISPPALGGDVVNSAADTNQTQRSRNLLGELPSGDVIPLSMTEFVTRTAWDESGTLDGRRVRLTGFLLRAEGDTFVARLAISCCAADARPLKVRLTGDVPALPDEQWVEVTGQVVPKSASEKNSWVPSFTVESFTPVAEPVEPYES</sequence>
<dbReference type="OrthoDB" id="359029at2"/>
<keyword evidence="1" id="KW-1133">Transmembrane helix</keyword>
<evidence type="ECO:0000259" key="3">
    <source>
        <dbReference type="Pfam" id="PF21537"/>
    </source>
</evidence>
<feature type="transmembrane region" description="Helical" evidence="1">
    <location>
        <begin position="33"/>
        <end position="54"/>
    </location>
</feature>
<keyword evidence="5" id="KW-1185">Reference proteome</keyword>
<keyword evidence="1" id="KW-0472">Membrane</keyword>
<accession>A0A1H9HIG1</accession>
<keyword evidence="1" id="KW-0812">Transmembrane</keyword>
<evidence type="ECO:0000313" key="5">
    <source>
        <dbReference type="Proteomes" id="UP000199352"/>
    </source>
</evidence>
<dbReference type="STRING" id="402600.SAMN05216188_10452"/>
<dbReference type="EMBL" id="FOFR01000004">
    <property type="protein sequence ID" value="SEQ62012.1"/>
    <property type="molecule type" value="Genomic_DNA"/>
</dbReference>
<proteinExistence type="predicted"/>
<evidence type="ECO:0000313" key="4">
    <source>
        <dbReference type="EMBL" id="SEQ62012.1"/>
    </source>
</evidence>
<gene>
    <name evidence="4" type="ORF">SAMN05216188_10452</name>
</gene>
<dbReference type="Pfam" id="PF09323">
    <property type="entry name" value="DUF1980"/>
    <property type="match status" value="1"/>
</dbReference>
<dbReference type="AlphaFoldDB" id="A0A1H9HIG1"/>
<feature type="domain" description="DUF1980" evidence="3">
    <location>
        <begin position="142"/>
        <end position="233"/>
    </location>
</feature>
<dbReference type="InterPro" id="IPR048447">
    <property type="entry name" value="DUF1980_C"/>
</dbReference>
<dbReference type="NCBIfam" id="TIGR03943">
    <property type="entry name" value="TIGR03943 family putative permease subunit"/>
    <property type="match status" value="1"/>
</dbReference>
<feature type="domain" description="DUF1980" evidence="2">
    <location>
        <begin position="8"/>
        <end position="91"/>
    </location>
</feature>
<protein>
    <submittedName>
        <fullName evidence="4">TIGR03943 family protein</fullName>
    </submittedName>
</protein>